<keyword evidence="3" id="KW-1185">Reference proteome</keyword>
<proteinExistence type="predicted"/>
<sequence length="60" mass="6536">MRQFYKNALLAIAIFSVVLLMQSLRNGGLFLSESFVLGLWYAIGLSGALLVGKVMVASTR</sequence>
<reference evidence="2 3" key="1">
    <citation type="submission" date="2018-04" db="EMBL/GenBank/DDBJ databases">
        <title>Genomic Encyclopedia of Type Strains, Phase IV (KMG-IV): sequencing the most valuable type-strain genomes for metagenomic binning, comparative biology and taxonomic classification.</title>
        <authorList>
            <person name="Goeker M."/>
        </authorList>
    </citation>
    <scope>NUCLEOTIDE SEQUENCE [LARGE SCALE GENOMIC DNA]</scope>
    <source>
        <strain evidence="2 3">DSM 100231</strain>
    </source>
</reference>
<dbReference type="Proteomes" id="UP000245466">
    <property type="component" value="Unassembled WGS sequence"/>
</dbReference>
<evidence type="ECO:0000313" key="2">
    <source>
        <dbReference type="EMBL" id="PVY40505.1"/>
    </source>
</evidence>
<dbReference type="OrthoDB" id="9938804at2"/>
<keyword evidence="1" id="KW-1133">Transmembrane helix</keyword>
<evidence type="ECO:0000256" key="1">
    <source>
        <dbReference type="SAM" id="Phobius"/>
    </source>
</evidence>
<organism evidence="2 3">
    <name type="scientific">Pontibacter virosus</name>
    <dbReference type="NCBI Taxonomy" id="1765052"/>
    <lineage>
        <taxon>Bacteria</taxon>
        <taxon>Pseudomonadati</taxon>
        <taxon>Bacteroidota</taxon>
        <taxon>Cytophagia</taxon>
        <taxon>Cytophagales</taxon>
        <taxon>Hymenobacteraceae</taxon>
        <taxon>Pontibacter</taxon>
    </lineage>
</organism>
<dbReference type="AlphaFoldDB" id="A0A2U1AVN5"/>
<dbReference type="RefSeq" id="WP_116543810.1">
    <property type="nucleotide sequence ID" value="NZ_QEKI01000007.1"/>
</dbReference>
<keyword evidence="1" id="KW-0812">Transmembrane</keyword>
<protein>
    <submittedName>
        <fullName evidence="2">Uncharacterized protein</fullName>
    </submittedName>
</protein>
<gene>
    <name evidence="2" type="ORF">C8E01_107136</name>
</gene>
<accession>A0A2U1AVN5</accession>
<comment type="caution">
    <text evidence="2">The sequence shown here is derived from an EMBL/GenBank/DDBJ whole genome shotgun (WGS) entry which is preliminary data.</text>
</comment>
<keyword evidence="1" id="KW-0472">Membrane</keyword>
<name>A0A2U1AVN5_9BACT</name>
<evidence type="ECO:0000313" key="3">
    <source>
        <dbReference type="Proteomes" id="UP000245466"/>
    </source>
</evidence>
<feature type="transmembrane region" description="Helical" evidence="1">
    <location>
        <begin position="35"/>
        <end position="56"/>
    </location>
</feature>
<dbReference type="EMBL" id="QEKI01000007">
    <property type="protein sequence ID" value="PVY40505.1"/>
    <property type="molecule type" value="Genomic_DNA"/>
</dbReference>